<feature type="transmembrane region" description="Helical" evidence="2">
    <location>
        <begin position="44"/>
        <end position="61"/>
    </location>
</feature>
<dbReference type="EMBL" id="CP003642">
    <property type="protein sequence ID" value="AFZ26221.1"/>
    <property type="molecule type" value="Genomic_DNA"/>
</dbReference>
<reference evidence="3 4" key="1">
    <citation type="submission" date="2012-06" db="EMBL/GenBank/DDBJ databases">
        <title>Finished chromosome of genome of Cylindrospermum stagnale PCC 7417.</title>
        <authorList>
            <consortium name="US DOE Joint Genome Institute"/>
            <person name="Gugger M."/>
            <person name="Coursin T."/>
            <person name="Rippka R."/>
            <person name="Tandeau De Marsac N."/>
            <person name="Huntemann M."/>
            <person name="Wei C.-L."/>
            <person name="Han J."/>
            <person name="Detter J.C."/>
            <person name="Han C."/>
            <person name="Tapia R."/>
            <person name="Chen A."/>
            <person name="Kyrpides N."/>
            <person name="Mavromatis K."/>
            <person name="Markowitz V."/>
            <person name="Szeto E."/>
            <person name="Ivanova N."/>
            <person name="Pagani I."/>
            <person name="Pati A."/>
            <person name="Goodwin L."/>
            <person name="Nordberg H.P."/>
            <person name="Cantor M.N."/>
            <person name="Hua S.X."/>
            <person name="Woyke T."/>
            <person name="Kerfeld C.A."/>
        </authorList>
    </citation>
    <scope>NUCLEOTIDE SEQUENCE [LARGE SCALE GENOMIC DNA]</scope>
    <source>
        <strain evidence="3 4">PCC 7417</strain>
    </source>
</reference>
<evidence type="ECO:0000256" key="2">
    <source>
        <dbReference type="SAM" id="Phobius"/>
    </source>
</evidence>
<sequence length="86" mass="9516">MSLPTEEFPLPKRSPTPRTIQEVPANGAVSNDSLIAKGWQREQYVGIAILFAGLIAVIGFFSRRFEYALVFAISLSIILIVFFLTA</sequence>
<dbReference type="OrthoDB" id="518100at2"/>
<proteinExistence type="predicted"/>
<dbReference type="KEGG" id="csg:Cylst_4116"/>
<protein>
    <submittedName>
        <fullName evidence="3">Uncharacterized protein</fullName>
    </submittedName>
</protein>
<feature type="region of interest" description="Disordered" evidence="1">
    <location>
        <begin position="1"/>
        <end position="25"/>
    </location>
</feature>
<organism evidence="3 4">
    <name type="scientific">Cylindrospermum stagnale PCC 7417</name>
    <dbReference type="NCBI Taxonomy" id="56107"/>
    <lineage>
        <taxon>Bacteria</taxon>
        <taxon>Bacillati</taxon>
        <taxon>Cyanobacteriota</taxon>
        <taxon>Cyanophyceae</taxon>
        <taxon>Nostocales</taxon>
        <taxon>Nostocaceae</taxon>
        <taxon>Cylindrospermum</taxon>
    </lineage>
</organism>
<keyword evidence="2" id="KW-1133">Transmembrane helix</keyword>
<keyword evidence="2" id="KW-0812">Transmembrane</keyword>
<dbReference type="Proteomes" id="UP000010475">
    <property type="component" value="Chromosome"/>
</dbReference>
<name>K9X2E2_9NOST</name>
<keyword evidence="4" id="KW-1185">Reference proteome</keyword>
<accession>K9X2E2</accession>
<dbReference type="AlphaFoldDB" id="K9X2E2"/>
<evidence type="ECO:0000256" key="1">
    <source>
        <dbReference type="SAM" id="MobiDB-lite"/>
    </source>
</evidence>
<dbReference type="RefSeq" id="WP_015209463.1">
    <property type="nucleotide sequence ID" value="NC_019757.1"/>
</dbReference>
<feature type="transmembrane region" description="Helical" evidence="2">
    <location>
        <begin position="67"/>
        <end position="85"/>
    </location>
</feature>
<keyword evidence="2" id="KW-0472">Membrane</keyword>
<evidence type="ECO:0000313" key="4">
    <source>
        <dbReference type="Proteomes" id="UP000010475"/>
    </source>
</evidence>
<dbReference type="HOGENOM" id="CLU_166928_0_0_3"/>
<evidence type="ECO:0000313" key="3">
    <source>
        <dbReference type="EMBL" id="AFZ26221.1"/>
    </source>
</evidence>
<gene>
    <name evidence="3" type="ORF">Cylst_4116</name>
</gene>
<dbReference type="eggNOG" id="ENOG5034A8V">
    <property type="taxonomic scope" value="Bacteria"/>
</dbReference>